<evidence type="ECO:0000313" key="2">
    <source>
        <dbReference type="EMBL" id="ESW24392.1"/>
    </source>
</evidence>
<dbReference type="Gramene" id="ESW24392">
    <property type="protein sequence ID" value="ESW24392"/>
    <property type="gene ID" value="PHAVU_004G126700g"/>
</dbReference>
<organism evidence="2 3">
    <name type="scientific">Phaseolus vulgaris</name>
    <name type="common">Kidney bean</name>
    <name type="synonym">French bean</name>
    <dbReference type="NCBI Taxonomy" id="3885"/>
    <lineage>
        <taxon>Eukaryota</taxon>
        <taxon>Viridiplantae</taxon>
        <taxon>Streptophyta</taxon>
        <taxon>Embryophyta</taxon>
        <taxon>Tracheophyta</taxon>
        <taxon>Spermatophyta</taxon>
        <taxon>Magnoliopsida</taxon>
        <taxon>eudicotyledons</taxon>
        <taxon>Gunneridae</taxon>
        <taxon>Pentapetalae</taxon>
        <taxon>rosids</taxon>
        <taxon>fabids</taxon>
        <taxon>Fabales</taxon>
        <taxon>Fabaceae</taxon>
        <taxon>Papilionoideae</taxon>
        <taxon>50 kb inversion clade</taxon>
        <taxon>NPAAA clade</taxon>
        <taxon>indigoferoid/millettioid clade</taxon>
        <taxon>Phaseoleae</taxon>
        <taxon>Phaseolus</taxon>
    </lineage>
</organism>
<dbReference type="Proteomes" id="UP000000226">
    <property type="component" value="Chromosome 4"/>
</dbReference>
<dbReference type="AlphaFoldDB" id="V7C2K4"/>
<keyword evidence="1" id="KW-0812">Transmembrane</keyword>
<keyword evidence="1" id="KW-0472">Membrane</keyword>
<dbReference type="EMBL" id="CM002291">
    <property type="protein sequence ID" value="ESW24392.1"/>
    <property type="molecule type" value="Genomic_DNA"/>
</dbReference>
<evidence type="ECO:0000256" key="1">
    <source>
        <dbReference type="SAM" id="Phobius"/>
    </source>
</evidence>
<gene>
    <name evidence="2" type="ORF">PHAVU_004G126700g</name>
</gene>
<accession>V7C2K4</accession>
<proteinExistence type="predicted"/>
<keyword evidence="1" id="KW-1133">Transmembrane helix</keyword>
<protein>
    <recommendedName>
        <fullName evidence="4">Transmembrane protein</fullName>
    </recommendedName>
</protein>
<evidence type="ECO:0008006" key="4">
    <source>
        <dbReference type="Google" id="ProtNLM"/>
    </source>
</evidence>
<feature type="transmembrane region" description="Helical" evidence="1">
    <location>
        <begin position="20"/>
        <end position="44"/>
    </location>
</feature>
<feature type="transmembrane region" description="Helical" evidence="1">
    <location>
        <begin position="50"/>
        <end position="71"/>
    </location>
</feature>
<keyword evidence="3" id="KW-1185">Reference proteome</keyword>
<reference evidence="3" key="1">
    <citation type="journal article" date="2014" name="Nat. Genet.">
        <title>A reference genome for common bean and genome-wide analysis of dual domestications.</title>
        <authorList>
            <person name="Schmutz J."/>
            <person name="McClean P.E."/>
            <person name="Mamidi S."/>
            <person name="Wu G.A."/>
            <person name="Cannon S.B."/>
            <person name="Grimwood J."/>
            <person name="Jenkins J."/>
            <person name="Shu S."/>
            <person name="Song Q."/>
            <person name="Chavarro C."/>
            <person name="Torres-Torres M."/>
            <person name="Geffroy V."/>
            <person name="Moghaddam S.M."/>
            <person name="Gao D."/>
            <person name="Abernathy B."/>
            <person name="Barry K."/>
            <person name="Blair M."/>
            <person name="Brick M.A."/>
            <person name="Chovatia M."/>
            <person name="Gepts P."/>
            <person name="Goodstein D.M."/>
            <person name="Gonzales M."/>
            <person name="Hellsten U."/>
            <person name="Hyten D.L."/>
            <person name="Jia G."/>
            <person name="Kelly J.D."/>
            <person name="Kudrna D."/>
            <person name="Lee R."/>
            <person name="Richard M.M."/>
            <person name="Miklas P.N."/>
            <person name="Osorno J.M."/>
            <person name="Rodrigues J."/>
            <person name="Thareau V."/>
            <person name="Urrea C.A."/>
            <person name="Wang M."/>
            <person name="Yu Y."/>
            <person name="Zhang M."/>
            <person name="Wing R.A."/>
            <person name="Cregan P.B."/>
            <person name="Rokhsar D.S."/>
            <person name="Jackson S.A."/>
        </authorList>
    </citation>
    <scope>NUCLEOTIDE SEQUENCE [LARGE SCALE GENOMIC DNA]</scope>
    <source>
        <strain evidence="3">cv. G19833</strain>
    </source>
</reference>
<name>V7C2K4_PHAVU</name>
<evidence type="ECO:0000313" key="3">
    <source>
        <dbReference type="Proteomes" id="UP000000226"/>
    </source>
</evidence>
<sequence>MGHQEEKNYLGKTFPAAYKVHAAVSFLHLCFILVRCGTSCWFSFRFSFIYVHLLFISSSVCGFFRISLLPCSPRSNRSHKSRLVSAFASRCHFYLFRL</sequence>